<gene>
    <name evidence="1" type="ORF">EHQ95_15695</name>
</gene>
<organism evidence="1 2">
    <name type="scientific">Leptospira vanthielii</name>
    <dbReference type="NCBI Taxonomy" id="293085"/>
    <lineage>
        <taxon>Bacteria</taxon>
        <taxon>Pseudomonadati</taxon>
        <taxon>Spirochaetota</taxon>
        <taxon>Spirochaetia</taxon>
        <taxon>Leptospirales</taxon>
        <taxon>Leptospiraceae</taxon>
        <taxon>Leptospira</taxon>
    </lineage>
</organism>
<name>A0ABY2NKG2_9LEPT</name>
<dbReference type="Proteomes" id="UP000298112">
    <property type="component" value="Unassembled WGS sequence"/>
</dbReference>
<dbReference type="RefSeq" id="WP_135660211.1">
    <property type="nucleotide sequence ID" value="NZ_RQHF01000035.1"/>
</dbReference>
<evidence type="ECO:0000313" key="2">
    <source>
        <dbReference type="Proteomes" id="UP000298112"/>
    </source>
</evidence>
<keyword evidence="2" id="KW-1185">Reference proteome</keyword>
<reference evidence="2" key="1">
    <citation type="journal article" date="2019" name="PLoS Negl. Trop. Dis.">
        <title>Revisiting the worldwide diversity of Leptospira species in the environment.</title>
        <authorList>
            <person name="Vincent A.T."/>
            <person name="Schiettekatte O."/>
            <person name="Bourhy P."/>
            <person name="Veyrier F.J."/>
            <person name="Picardeau M."/>
        </authorList>
    </citation>
    <scope>NUCLEOTIDE SEQUENCE [LARGE SCALE GENOMIC DNA]</scope>
    <source>
        <strain evidence="2">201601955</strain>
    </source>
</reference>
<accession>A0ABY2NKG2</accession>
<dbReference type="EMBL" id="RQHF01000035">
    <property type="protein sequence ID" value="TGM46094.1"/>
    <property type="molecule type" value="Genomic_DNA"/>
</dbReference>
<protein>
    <submittedName>
        <fullName evidence="1">Uncharacterized protein</fullName>
    </submittedName>
</protein>
<comment type="caution">
    <text evidence="1">The sequence shown here is derived from an EMBL/GenBank/DDBJ whole genome shotgun (WGS) entry which is preliminary data.</text>
</comment>
<proteinExistence type="predicted"/>
<sequence>MFFSFRIHKFFISFIYLLCLSFSFSHCKLDLNNPSDPNSKSYFETAIMNLYLRSVCSAHIRGNVRIGSGNYLVLPHSLLPLKNGNYVVTASVSEPISWSGRSSGVNYSYTGAIGTDPAIVIFLVNGRTFEIEWLDYLGVAATTTANSSFSSLSEFSNGEIGVFTQVIGTEQLGAISPKLFPQSFMAARYSPSGSRVWFTYLDMAAGTFSIDKISHVVDSSDQMHLFYTSIGTAVNTPNTVGLTEFPAPTVASNGIFAGQKEIGWAILNGNGTPLRQRFLRGSGDFEVISAAYSKDGNILLGGSALNFIENFSGHPAVGFTRGFSAQLKANTQEVSKITYLGSNNTSFNVGKLEAIKVANDGFYGTGVVAGSYGSPIHDYQYYSAGNFRNYSFVKFDLNGNLLWNQFLGSSTTNVIDQVPALAYISYDDEIRVKLLGTENGTQMTGLETISYGSGINPYQDITLRMNGRSGRYQSIRYETNIFVTNPVSGLVGLNVNIHDACNGRMVSLRRYLNFPANNGFLEVSTKPAIEEP</sequence>
<evidence type="ECO:0000313" key="1">
    <source>
        <dbReference type="EMBL" id="TGM46094.1"/>
    </source>
</evidence>